<dbReference type="Proteomes" id="UP001245370">
    <property type="component" value="Unassembled WGS sequence"/>
</dbReference>
<evidence type="ECO:0000313" key="1">
    <source>
        <dbReference type="EMBL" id="GLI20919.1"/>
    </source>
</evidence>
<evidence type="ECO:0000313" key="4">
    <source>
        <dbReference type="Proteomes" id="UP001245370"/>
    </source>
</evidence>
<dbReference type="InterPro" id="IPR021558">
    <property type="entry name" value="MazE-like"/>
</dbReference>
<dbReference type="GeneID" id="95761389"/>
<reference evidence="1" key="1">
    <citation type="submission" date="2022-12" db="EMBL/GenBank/DDBJ databases">
        <title>Reference genome sequencing for broad-spectrum identification of bacterial and archaeal isolates by mass spectrometry.</title>
        <authorList>
            <person name="Sekiguchi Y."/>
            <person name="Tourlousse D.M."/>
        </authorList>
    </citation>
    <scope>NUCLEOTIDE SEQUENCE</scope>
    <source>
        <strain evidence="1">301</strain>
    </source>
</reference>
<sequence length="73" mass="8076">MARINRVAPPMAPATRVAARRKGLRPLRLWVPDTSQPGFAEECRRQSALIASDPAERDVLSEIEAVANHSGWQ</sequence>
<reference evidence="2 4" key="2">
    <citation type="submission" date="2023-07" db="EMBL/GenBank/DDBJ databases">
        <title>Genomic Encyclopedia of Type Strains, Phase IV (KMG-IV): sequencing the most valuable type-strain genomes for metagenomic binning, comparative biology and taxonomic classification.</title>
        <authorList>
            <person name="Goeker M."/>
        </authorList>
    </citation>
    <scope>NUCLEOTIDE SEQUENCE [LARGE SCALE GENOMIC DNA]</scope>
    <source>
        <strain evidence="2 4">DSM 338</strain>
    </source>
</reference>
<dbReference type="Pfam" id="PF11455">
    <property type="entry name" value="MazE-like"/>
    <property type="match status" value="1"/>
</dbReference>
<comment type="caution">
    <text evidence="1">The sequence shown here is derived from an EMBL/GenBank/DDBJ whole genome shotgun (WGS) entry which is preliminary data.</text>
</comment>
<keyword evidence="4" id="KW-1185">Reference proteome</keyword>
<accession>A0A9W6CKG9</accession>
<proteinExistence type="predicted"/>
<dbReference type="RefSeq" id="WP_281805267.1">
    <property type="nucleotide sequence ID" value="NZ_BSDO01000001.1"/>
</dbReference>
<organism evidence="1 3">
    <name type="scientific">Xanthobacter flavus</name>
    <dbReference type="NCBI Taxonomy" id="281"/>
    <lineage>
        <taxon>Bacteria</taxon>
        <taxon>Pseudomonadati</taxon>
        <taxon>Pseudomonadota</taxon>
        <taxon>Alphaproteobacteria</taxon>
        <taxon>Hyphomicrobiales</taxon>
        <taxon>Xanthobacteraceae</taxon>
        <taxon>Xanthobacter</taxon>
    </lineage>
</organism>
<name>A0A9W6CKG9_XANFL</name>
<dbReference type="EMBL" id="BSDO01000001">
    <property type="protein sequence ID" value="GLI20919.1"/>
    <property type="molecule type" value="Genomic_DNA"/>
</dbReference>
<dbReference type="AlphaFoldDB" id="A0A9W6CKG9"/>
<evidence type="ECO:0000313" key="2">
    <source>
        <dbReference type="EMBL" id="MDR6332644.1"/>
    </source>
</evidence>
<evidence type="ECO:0000313" key="3">
    <source>
        <dbReference type="Proteomes" id="UP001144397"/>
    </source>
</evidence>
<evidence type="ECO:0008006" key="5">
    <source>
        <dbReference type="Google" id="ProtNLM"/>
    </source>
</evidence>
<dbReference type="EMBL" id="JAVDPY010000002">
    <property type="protein sequence ID" value="MDR6332644.1"/>
    <property type="molecule type" value="Genomic_DNA"/>
</dbReference>
<protein>
    <recommendedName>
        <fullName evidence="5">DUF3018 family protein</fullName>
    </recommendedName>
</protein>
<dbReference type="Proteomes" id="UP001144397">
    <property type="component" value="Unassembled WGS sequence"/>
</dbReference>
<gene>
    <name evidence="2" type="ORF">GGQ86_001108</name>
    <name evidence="1" type="ORF">XFLAVUS301_05930</name>
</gene>